<gene>
    <name evidence="2" type="ORF">AVDCRST_MAG37-3558</name>
</gene>
<dbReference type="SUPFAM" id="SSF50346">
    <property type="entry name" value="PRC-barrel domain"/>
    <property type="match status" value="1"/>
</dbReference>
<sequence>MEENNPYTALEGYELVDASDAPFGKVDSTVYDAPSDVLKYIIADGHTILADRIEVDVEHERVKVPYSREAIETAPAPEDPTGEFDSVLRAHYGERG</sequence>
<dbReference type="InterPro" id="IPR011033">
    <property type="entry name" value="PRC_barrel-like_sf"/>
</dbReference>
<reference evidence="2" key="1">
    <citation type="submission" date="2020-02" db="EMBL/GenBank/DDBJ databases">
        <authorList>
            <person name="Meier V. D."/>
        </authorList>
    </citation>
    <scope>NUCLEOTIDE SEQUENCE</scope>
    <source>
        <strain evidence="2">AVDCRST_MAG37</strain>
    </source>
</reference>
<organism evidence="2">
    <name type="scientific">uncultured Rubrobacteraceae bacterium</name>
    <dbReference type="NCBI Taxonomy" id="349277"/>
    <lineage>
        <taxon>Bacteria</taxon>
        <taxon>Bacillati</taxon>
        <taxon>Actinomycetota</taxon>
        <taxon>Rubrobacteria</taxon>
        <taxon>Rubrobacterales</taxon>
        <taxon>Rubrobacteraceae</taxon>
        <taxon>environmental samples</taxon>
    </lineage>
</organism>
<evidence type="ECO:0000313" key="2">
    <source>
        <dbReference type="EMBL" id="CAA9459625.1"/>
    </source>
</evidence>
<name>A0A6J4R2M6_9ACTN</name>
<proteinExistence type="predicted"/>
<evidence type="ECO:0000256" key="1">
    <source>
        <dbReference type="SAM" id="MobiDB-lite"/>
    </source>
</evidence>
<dbReference type="AlphaFoldDB" id="A0A6J4R2M6"/>
<feature type="compositionally biased region" description="Basic and acidic residues" evidence="1">
    <location>
        <begin position="86"/>
        <end position="96"/>
    </location>
</feature>
<accession>A0A6J4R2M6</accession>
<protein>
    <recommendedName>
        <fullName evidence="3">PRC-barrel domain-containing protein</fullName>
    </recommendedName>
</protein>
<dbReference type="EMBL" id="CADCVD010000184">
    <property type="protein sequence ID" value="CAA9459625.1"/>
    <property type="molecule type" value="Genomic_DNA"/>
</dbReference>
<evidence type="ECO:0008006" key="3">
    <source>
        <dbReference type="Google" id="ProtNLM"/>
    </source>
</evidence>
<feature type="region of interest" description="Disordered" evidence="1">
    <location>
        <begin position="70"/>
        <end position="96"/>
    </location>
</feature>